<dbReference type="AlphaFoldDB" id="A0A0R2INR6"/>
<feature type="transmembrane region" description="Helical" evidence="6">
    <location>
        <begin position="238"/>
        <end position="258"/>
    </location>
</feature>
<dbReference type="PATRIC" id="fig|319652.3.peg.528"/>
<keyword evidence="4 6" id="KW-1133">Transmembrane helix</keyword>
<evidence type="ECO:0000256" key="5">
    <source>
        <dbReference type="ARBA" id="ARBA00023136"/>
    </source>
</evidence>
<feature type="transmembrane region" description="Helical" evidence="6">
    <location>
        <begin position="136"/>
        <end position="156"/>
    </location>
</feature>
<keyword evidence="3 6" id="KW-0812">Transmembrane</keyword>
<evidence type="ECO:0000256" key="3">
    <source>
        <dbReference type="ARBA" id="ARBA00022692"/>
    </source>
</evidence>
<organism evidence="7 8">
    <name type="scientific">Pediococcus cellicola</name>
    <dbReference type="NCBI Taxonomy" id="319652"/>
    <lineage>
        <taxon>Bacteria</taxon>
        <taxon>Bacillati</taxon>
        <taxon>Bacillota</taxon>
        <taxon>Bacilli</taxon>
        <taxon>Lactobacillales</taxon>
        <taxon>Lactobacillaceae</taxon>
        <taxon>Pediococcus</taxon>
    </lineage>
</organism>
<evidence type="ECO:0000313" key="8">
    <source>
        <dbReference type="Proteomes" id="UP000051568"/>
    </source>
</evidence>
<proteinExistence type="inferred from homology"/>
<comment type="subcellular location">
    <subcellularLocation>
        <location evidence="6">Cell membrane</location>
        <topology evidence="6">Multi-pass membrane protein</topology>
    </subcellularLocation>
    <subcellularLocation>
        <location evidence="1">Membrane</location>
        <topology evidence="1">Multi-pass membrane protein</topology>
    </subcellularLocation>
</comment>
<dbReference type="PANTHER" id="PTHR43701:SF2">
    <property type="entry name" value="MEMBRANE TRANSPORTER PROTEIN YJNA-RELATED"/>
    <property type="match status" value="1"/>
</dbReference>
<dbReference type="Pfam" id="PF01925">
    <property type="entry name" value="TauE"/>
    <property type="match status" value="1"/>
</dbReference>
<dbReference type="STRING" id="319652.IV80_GL000522"/>
<evidence type="ECO:0000256" key="4">
    <source>
        <dbReference type="ARBA" id="ARBA00022989"/>
    </source>
</evidence>
<dbReference type="InterPro" id="IPR051598">
    <property type="entry name" value="TSUP/Inactive_protease-like"/>
</dbReference>
<gene>
    <name evidence="7" type="ORF">IV80_GL000522</name>
</gene>
<dbReference type="GO" id="GO:0005886">
    <property type="term" value="C:plasma membrane"/>
    <property type="evidence" value="ECO:0007669"/>
    <property type="project" value="UniProtKB-SubCell"/>
</dbReference>
<dbReference type="PANTHER" id="PTHR43701">
    <property type="entry name" value="MEMBRANE TRANSPORTER PROTEIN MJ0441-RELATED"/>
    <property type="match status" value="1"/>
</dbReference>
<evidence type="ECO:0000256" key="6">
    <source>
        <dbReference type="RuleBase" id="RU363041"/>
    </source>
</evidence>
<dbReference type="EMBL" id="JQBR01000013">
    <property type="protein sequence ID" value="KRN65014.1"/>
    <property type="molecule type" value="Genomic_DNA"/>
</dbReference>
<evidence type="ECO:0000313" key="7">
    <source>
        <dbReference type="EMBL" id="KRN65014.1"/>
    </source>
</evidence>
<name>A0A0R2INR6_9LACO</name>
<keyword evidence="8" id="KW-1185">Reference proteome</keyword>
<dbReference type="RefSeq" id="WP_236699596.1">
    <property type="nucleotide sequence ID" value="NZ_BJVH01000012.1"/>
</dbReference>
<sequence>MIYITYALVIFFANVIGAIAGMGGGVIIKPVLDVIGAHPLIQINFFSSVAVFTMAVTSTYKQINLGLHLQKKFAFAISFGAIIGGLLGNSTFNWLEKAVANDHIINQIQVVLTVLTLLFALGYSIAPYWHFKITNILLLMLIGMFLGWVSTLLGIGGGPINVAMLMLCCSFPIKEATVYSIIAILFSQFSKILAVVFSGMIWNFDLKTLLFIIPAAAIGGIVGAKYSHVVDTKKIELVYRMAILLVISINLFNSYQVIMGIS</sequence>
<reference evidence="7 8" key="1">
    <citation type="journal article" date="2015" name="Genome Announc.">
        <title>Expanding the biotechnology potential of lactobacilli through comparative genomics of 213 strains and associated genera.</title>
        <authorList>
            <person name="Sun Z."/>
            <person name="Harris H.M."/>
            <person name="McCann A."/>
            <person name="Guo C."/>
            <person name="Argimon S."/>
            <person name="Zhang W."/>
            <person name="Yang X."/>
            <person name="Jeffery I.B."/>
            <person name="Cooney J.C."/>
            <person name="Kagawa T.F."/>
            <person name="Liu W."/>
            <person name="Song Y."/>
            <person name="Salvetti E."/>
            <person name="Wrobel A."/>
            <person name="Rasinkangas P."/>
            <person name="Parkhill J."/>
            <person name="Rea M.C."/>
            <person name="O'Sullivan O."/>
            <person name="Ritari J."/>
            <person name="Douillard F.P."/>
            <person name="Paul Ross R."/>
            <person name="Yang R."/>
            <person name="Briner A.E."/>
            <person name="Felis G.E."/>
            <person name="de Vos W.M."/>
            <person name="Barrangou R."/>
            <person name="Klaenhammer T.R."/>
            <person name="Caufield P.W."/>
            <person name="Cui Y."/>
            <person name="Zhang H."/>
            <person name="O'Toole P.W."/>
        </authorList>
    </citation>
    <scope>NUCLEOTIDE SEQUENCE [LARGE SCALE GENOMIC DNA]</scope>
    <source>
        <strain evidence="7 8">DSM 17757</strain>
    </source>
</reference>
<feature type="transmembrane region" description="Helical" evidence="6">
    <location>
        <begin position="73"/>
        <end position="92"/>
    </location>
</feature>
<feature type="transmembrane region" description="Helical" evidence="6">
    <location>
        <begin position="209"/>
        <end position="226"/>
    </location>
</feature>
<dbReference type="Proteomes" id="UP000051568">
    <property type="component" value="Unassembled WGS sequence"/>
</dbReference>
<keyword evidence="5 6" id="KW-0472">Membrane</keyword>
<feature type="transmembrane region" description="Helical" evidence="6">
    <location>
        <begin position="104"/>
        <end position="124"/>
    </location>
</feature>
<evidence type="ECO:0000256" key="1">
    <source>
        <dbReference type="ARBA" id="ARBA00004141"/>
    </source>
</evidence>
<feature type="transmembrane region" description="Helical" evidence="6">
    <location>
        <begin position="7"/>
        <end position="28"/>
    </location>
</feature>
<keyword evidence="6" id="KW-1003">Cell membrane</keyword>
<comment type="similarity">
    <text evidence="2 6">Belongs to the 4-toluene sulfonate uptake permease (TSUP) (TC 2.A.102) family.</text>
</comment>
<comment type="caution">
    <text evidence="7">The sequence shown here is derived from an EMBL/GenBank/DDBJ whole genome shotgun (WGS) entry which is preliminary data.</text>
</comment>
<accession>A0A0R2INR6</accession>
<evidence type="ECO:0000256" key="2">
    <source>
        <dbReference type="ARBA" id="ARBA00009142"/>
    </source>
</evidence>
<protein>
    <recommendedName>
        <fullName evidence="6">Probable membrane transporter protein</fullName>
    </recommendedName>
</protein>
<dbReference type="InterPro" id="IPR002781">
    <property type="entry name" value="TM_pro_TauE-like"/>
</dbReference>
<feature type="transmembrane region" description="Helical" evidence="6">
    <location>
        <begin position="40"/>
        <end position="61"/>
    </location>
</feature>
<feature type="transmembrane region" description="Helical" evidence="6">
    <location>
        <begin position="176"/>
        <end position="197"/>
    </location>
</feature>